<sequence length="155" mass="17394">MNSHNVQQGLGDPHFLEVPYGSPAYQQCLELRRVILREPLGLVFTQVDFDQDRNDVHLACTLGEQLVGCLVLTPREAGEIKMRQVAVVPGLQGFGIGRGLVRFSEAVAIERGFTRMTLHARETAVGFYEKLDYQAVGDAFVEVTVPHRRMQKELK</sequence>
<dbReference type="Pfam" id="PF00583">
    <property type="entry name" value="Acetyltransf_1"/>
    <property type="match status" value="1"/>
</dbReference>
<dbReference type="KEGG" id="ccos:Pan44_14180"/>
<dbReference type="PROSITE" id="PS51186">
    <property type="entry name" value="GNAT"/>
    <property type="match status" value="1"/>
</dbReference>
<protein>
    <submittedName>
        <fullName evidence="2">Acetyltransferase (GNAT) family protein</fullName>
    </submittedName>
</protein>
<dbReference type="Gene3D" id="3.40.630.30">
    <property type="match status" value="1"/>
</dbReference>
<organism evidence="2 3">
    <name type="scientific">Caulifigura coniformis</name>
    <dbReference type="NCBI Taxonomy" id="2527983"/>
    <lineage>
        <taxon>Bacteria</taxon>
        <taxon>Pseudomonadati</taxon>
        <taxon>Planctomycetota</taxon>
        <taxon>Planctomycetia</taxon>
        <taxon>Planctomycetales</taxon>
        <taxon>Planctomycetaceae</taxon>
        <taxon>Caulifigura</taxon>
    </lineage>
</organism>
<dbReference type="InterPro" id="IPR000182">
    <property type="entry name" value="GNAT_dom"/>
</dbReference>
<dbReference type="GO" id="GO:0016747">
    <property type="term" value="F:acyltransferase activity, transferring groups other than amino-acyl groups"/>
    <property type="evidence" value="ECO:0007669"/>
    <property type="project" value="InterPro"/>
</dbReference>
<name>A0A517SB86_9PLAN</name>
<dbReference type="EMBL" id="CP036271">
    <property type="protein sequence ID" value="QDT53401.1"/>
    <property type="molecule type" value="Genomic_DNA"/>
</dbReference>
<dbReference type="RefSeq" id="WP_145028590.1">
    <property type="nucleotide sequence ID" value="NZ_CP036271.1"/>
</dbReference>
<keyword evidence="2" id="KW-0808">Transferase</keyword>
<dbReference type="Proteomes" id="UP000315700">
    <property type="component" value="Chromosome"/>
</dbReference>
<feature type="domain" description="N-acetyltransferase" evidence="1">
    <location>
        <begin position="13"/>
        <end position="155"/>
    </location>
</feature>
<gene>
    <name evidence="2" type="ORF">Pan44_14180</name>
</gene>
<dbReference type="OrthoDB" id="9796171at2"/>
<accession>A0A517SB86</accession>
<dbReference type="SUPFAM" id="SSF55729">
    <property type="entry name" value="Acyl-CoA N-acyltransferases (Nat)"/>
    <property type="match status" value="1"/>
</dbReference>
<reference evidence="2 3" key="1">
    <citation type="submission" date="2019-02" db="EMBL/GenBank/DDBJ databases">
        <title>Deep-cultivation of Planctomycetes and their phenomic and genomic characterization uncovers novel biology.</title>
        <authorList>
            <person name="Wiegand S."/>
            <person name="Jogler M."/>
            <person name="Boedeker C."/>
            <person name="Pinto D."/>
            <person name="Vollmers J."/>
            <person name="Rivas-Marin E."/>
            <person name="Kohn T."/>
            <person name="Peeters S.H."/>
            <person name="Heuer A."/>
            <person name="Rast P."/>
            <person name="Oberbeckmann S."/>
            <person name="Bunk B."/>
            <person name="Jeske O."/>
            <person name="Meyerdierks A."/>
            <person name="Storesund J.E."/>
            <person name="Kallscheuer N."/>
            <person name="Luecker S."/>
            <person name="Lage O.M."/>
            <person name="Pohl T."/>
            <person name="Merkel B.J."/>
            <person name="Hornburger P."/>
            <person name="Mueller R.-W."/>
            <person name="Bruemmer F."/>
            <person name="Labrenz M."/>
            <person name="Spormann A.M."/>
            <person name="Op den Camp H."/>
            <person name="Overmann J."/>
            <person name="Amann R."/>
            <person name="Jetten M.S.M."/>
            <person name="Mascher T."/>
            <person name="Medema M.H."/>
            <person name="Devos D.P."/>
            <person name="Kaster A.-K."/>
            <person name="Ovreas L."/>
            <person name="Rohde M."/>
            <person name="Galperin M.Y."/>
            <person name="Jogler C."/>
        </authorList>
    </citation>
    <scope>NUCLEOTIDE SEQUENCE [LARGE SCALE GENOMIC DNA]</scope>
    <source>
        <strain evidence="2 3">Pan44</strain>
    </source>
</reference>
<evidence type="ECO:0000313" key="3">
    <source>
        <dbReference type="Proteomes" id="UP000315700"/>
    </source>
</evidence>
<proteinExistence type="predicted"/>
<dbReference type="InterPro" id="IPR016181">
    <property type="entry name" value="Acyl_CoA_acyltransferase"/>
</dbReference>
<keyword evidence="3" id="KW-1185">Reference proteome</keyword>
<dbReference type="InParanoid" id="A0A517SB86"/>
<dbReference type="AlphaFoldDB" id="A0A517SB86"/>
<evidence type="ECO:0000313" key="2">
    <source>
        <dbReference type="EMBL" id="QDT53401.1"/>
    </source>
</evidence>
<dbReference type="CDD" id="cd04301">
    <property type="entry name" value="NAT_SF"/>
    <property type="match status" value="1"/>
</dbReference>
<evidence type="ECO:0000259" key="1">
    <source>
        <dbReference type="PROSITE" id="PS51186"/>
    </source>
</evidence>